<accession>A0A7J8W3V8</accession>
<feature type="region of interest" description="Disordered" evidence="1">
    <location>
        <begin position="211"/>
        <end position="231"/>
    </location>
</feature>
<proteinExistence type="predicted"/>
<dbReference type="EMBL" id="JABFAB010214827">
    <property type="protein sequence ID" value="MBA0669771.1"/>
    <property type="molecule type" value="Genomic_DNA"/>
</dbReference>
<keyword evidence="3" id="KW-1185">Reference proteome</keyword>
<reference evidence="2 3" key="1">
    <citation type="journal article" date="2019" name="Genome Biol. Evol.">
        <title>Insights into the evolution of the New World diploid cottons (Gossypium, subgenus Houzingenia) based on genome sequencing.</title>
        <authorList>
            <person name="Grover C.E."/>
            <person name="Arick M.A. 2nd"/>
            <person name="Thrash A."/>
            <person name="Conover J.L."/>
            <person name="Sanders W.S."/>
            <person name="Peterson D.G."/>
            <person name="Frelichowski J.E."/>
            <person name="Scheffler J.A."/>
            <person name="Scheffler B.E."/>
            <person name="Wendel J.F."/>
        </authorList>
    </citation>
    <scope>NUCLEOTIDE SEQUENCE [LARGE SCALE GENOMIC DNA]</scope>
    <source>
        <strain evidence="2">57</strain>
        <tissue evidence="2">Leaf</tissue>
    </source>
</reference>
<feature type="compositionally biased region" description="Polar residues" evidence="1">
    <location>
        <begin position="133"/>
        <end position="151"/>
    </location>
</feature>
<protein>
    <submittedName>
        <fullName evidence="2">Uncharacterized protein</fullName>
    </submittedName>
</protein>
<evidence type="ECO:0000256" key="1">
    <source>
        <dbReference type="SAM" id="MobiDB-lite"/>
    </source>
</evidence>
<feature type="compositionally biased region" description="Low complexity" evidence="1">
    <location>
        <begin position="222"/>
        <end position="231"/>
    </location>
</feature>
<evidence type="ECO:0000313" key="2">
    <source>
        <dbReference type="EMBL" id="MBA0669771.1"/>
    </source>
</evidence>
<gene>
    <name evidence="2" type="ORF">Goklo_024632</name>
</gene>
<comment type="caution">
    <text evidence="2">The sequence shown here is derived from an EMBL/GenBank/DDBJ whole genome shotgun (WGS) entry which is preliminary data.</text>
</comment>
<evidence type="ECO:0000313" key="3">
    <source>
        <dbReference type="Proteomes" id="UP000593573"/>
    </source>
</evidence>
<feature type="compositionally biased region" description="Basic and acidic residues" evidence="1">
    <location>
        <begin position="107"/>
        <end position="121"/>
    </location>
</feature>
<sequence>MAVIPDEYFQNPNAWHAKVALVNYATVEIHQSDRVLRQFGFRQPIPVAPESYYIQMWEDRYDYKPTREPIIVPKLARVPEYMLWFRIHGKPHLLSVEERQQQLRVQRERCGPLNSKQRDDDAGPSTRPRHSPDPSSAAIQSLSPARAPTQSLDPVVQPMIPMAQPFQVMPGAYPSPFMYPNPYMFPFLSPMAGWSPWPGSSPFFITPSGPPMYRPASHEGSQEGPSGSSSFYQSPSPYGFQIASPLVMQTTPQSLFY</sequence>
<organism evidence="2 3">
    <name type="scientific">Gossypium klotzschianum</name>
    <dbReference type="NCBI Taxonomy" id="34286"/>
    <lineage>
        <taxon>Eukaryota</taxon>
        <taxon>Viridiplantae</taxon>
        <taxon>Streptophyta</taxon>
        <taxon>Embryophyta</taxon>
        <taxon>Tracheophyta</taxon>
        <taxon>Spermatophyta</taxon>
        <taxon>Magnoliopsida</taxon>
        <taxon>eudicotyledons</taxon>
        <taxon>Gunneridae</taxon>
        <taxon>Pentapetalae</taxon>
        <taxon>rosids</taxon>
        <taxon>malvids</taxon>
        <taxon>Malvales</taxon>
        <taxon>Malvaceae</taxon>
        <taxon>Malvoideae</taxon>
        <taxon>Gossypium</taxon>
    </lineage>
</organism>
<dbReference type="Proteomes" id="UP000593573">
    <property type="component" value="Unassembled WGS sequence"/>
</dbReference>
<dbReference type="AlphaFoldDB" id="A0A7J8W3V8"/>
<feature type="region of interest" description="Disordered" evidence="1">
    <location>
        <begin position="107"/>
        <end position="151"/>
    </location>
</feature>
<dbReference type="OrthoDB" id="1751334at2759"/>
<name>A0A7J8W3V8_9ROSI</name>